<dbReference type="EMBL" id="BSTI01000012">
    <property type="protein sequence ID" value="GLY68501.1"/>
    <property type="molecule type" value="Genomic_DNA"/>
</dbReference>
<dbReference type="GO" id="GO:0046872">
    <property type="term" value="F:metal ion binding"/>
    <property type="evidence" value="ECO:0007669"/>
    <property type="project" value="UniProtKB-KW"/>
</dbReference>
<dbReference type="InterPro" id="IPR023214">
    <property type="entry name" value="HAD_sf"/>
</dbReference>
<gene>
    <name evidence="2" type="ORF">Atai01_51200</name>
</gene>
<dbReference type="Proteomes" id="UP001165136">
    <property type="component" value="Unassembled WGS sequence"/>
</dbReference>
<protein>
    <submittedName>
        <fullName evidence="2">Uncharacterized protein</fullName>
    </submittedName>
</protein>
<name>A0A9W6R2V4_9PSEU</name>
<keyword evidence="3" id="KW-1185">Reference proteome</keyword>
<sequence length="43" mass="4402">MPTPTALLVASGRGAQLGVFIKGHQALESARAIDTVVLDKTAP</sequence>
<dbReference type="PANTHER" id="PTHR46594">
    <property type="entry name" value="P-TYPE CATION-TRANSPORTING ATPASE"/>
    <property type="match status" value="1"/>
</dbReference>
<evidence type="ECO:0000256" key="1">
    <source>
        <dbReference type="ARBA" id="ARBA00022723"/>
    </source>
</evidence>
<reference evidence="2" key="1">
    <citation type="submission" date="2023-03" db="EMBL/GenBank/DDBJ databases">
        <title>Amycolatopsis taiwanensis NBRC 103393.</title>
        <authorList>
            <person name="Ichikawa N."/>
            <person name="Sato H."/>
            <person name="Tonouchi N."/>
        </authorList>
    </citation>
    <scope>NUCLEOTIDE SEQUENCE</scope>
    <source>
        <strain evidence="2">NBRC 103393</strain>
    </source>
</reference>
<organism evidence="2 3">
    <name type="scientific">Amycolatopsis taiwanensis</name>
    <dbReference type="NCBI Taxonomy" id="342230"/>
    <lineage>
        <taxon>Bacteria</taxon>
        <taxon>Bacillati</taxon>
        <taxon>Actinomycetota</taxon>
        <taxon>Actinomycetes</taxon>
        <taxon>Pseudonocardiales</taxon>
        <taxon>Pseudonocardiaceae</taxon>
        <taxon>Amycolatopsis</taxon>
    </lineage>
</organism>
<keyword evidence="1" id="KW-0479">Metal-binding</keyword>
<evidence type="ECO:0000313" key="3">
    <source>
        <dbReference type="Proteomes" id="UP001165136"/>
    </source>
</evidence>
<accession>A0A9W6R2V4</accession>
<dbReference type="PANTHER" id="PTHR46594:SF4">
    <property type="entry name" value="P-TYPE CATION-TRANSPORTING ATPASE"/>
    <property type="match status" value="1"/>
</dbReference>
<comment type="caution">
    <text evidence="2">The sequence shown here is derived from an EMBL/GenBank/DDBJ whole genome shotgun (WGS) entry which is preliminary data.</text>
</comment>
<dbReference type="AlphaFoldDB" id="A0A9W6R2V4"/>
<evidence type="ECO:0000313" key="2">
    <source>
        <dbReference type="EMBL" id="GLY68501.1"/>
    </source>
</evidence>
<proteinExistence type="predicted"/>
<dbReference type="Gene3D" id="3.40.50.1000">
    <property type="entry name" value="HAD superfamily/HAD-like"/>
    <property type="match status" value="1"/>
</dbReference>